<organism evidence="2 3">
    <name type="scientific">Pogonomyrmex barbatus</name>
    <name type="common">red harvester ant</name>
    <dbReference type="NCBI Taxonomy" id="144034"/>
    <lineage>
        <taxon>Eukaryota</taxon>
        <taxon>Metazoa</taxon>
        <taxon>Ecdysozoa</taxon>
        <taxon>Arthropoda</taxon>
        <taxon>Hexapoda</taxon>
        <taxon>Insecta</taxon>
        <taxon>Pterygota</taxon>
        <taxon>Neoptera</taxon>
        <taxon>Endopterygota</taxon>
        <taxon>Hymenoptera</taxon>
        <taxon>Apocrita</taxon>
        <taxon>Aculeata</taxon>
        <taxon>Formicoidea</taxon>
        <taxon>Formicidae</taxon>
        <taxon>Myrmicinae</taxon>
        <taxon>Pogonomyrmex</taxon>
    </lineage>
</organism>
<sequence>MIKEQFKYNKSCFFQTRIQDTRGESFCSSDLSLDGTDGGFDIGENDGGGADGSHQGASHSHHGSSSHDTPSLSQSLHAAINNPIDKLFMMQSSYFSGDHA</sequence>
<protein>
    <submittedName>
        <fullName evidence="3">Uncharacterized protein LOC105429162</fullName>
    </submittedName>
</protein>
<proteinExistence type="predicted"/>
<dbReference type="Proteomes" id="UP000504615">
    <property type="component" value="Unplaced"/>
</dbReference>
<dbReference type="AlphaFoldDB" id="A0A8N1S6V9"/>
<gene>
    <name evidence="3" type="primary">LOC105429162</name>
</gene>
<dbReference type="GeneID" id="105429162"/>
<feature type="region of interest" description="Disordered" evidence="1">
    <location>
        <begin position="38"/>
        <end position="76"/>
    </location>
</feature>
<keyword evidence="2" id="KW-1185">Reference proteome</keyword>
<accession>A0A8N1S6V9</accession>
<feature type="compositionally biased region" description="Gly residues" evidence="1">
    <location>
        <begin position="38"/>
        <end position="51"/>
    </location>
</feature>
<evidence type="ECO:0000256" key="1">
    <source>
        <dbReference type="SAM" id="MobiDB-lite"/>
    </source>
</evidence>
<evidence type="ECO:0000313" key="3">
    <source>
        <dbReference type="RefSeq" id="XP_025074545.1"/>
    </source>
</evidence>
<name>A0A8N1S6V9_9HYME</name>
<dbReference type="OrthoDB" id="10068367at2759"/>
<evidence type="ECO:0000313" key="2">
    <source>
        <dbReference type="Proteomes" id="UP000504615"/>
    </source>
</evidence>
<dbReference type="RefSeq" id="XP_025074545.1">
    <property type="nucleotide sequence ID" value="XM_025218760.1"/>
</dbReference>
<reference evidence="3" key="1">
    <citation type="submission" date="2025-08" db="UniProtKB">
        <authorList>
            <consortium name="RefSeq"/>
        </authorList>
    </citation>
    <scope>IDENTIFICATION</scope>
</reference>